<evidence type="ECO:0000313" key="2">
    <source>
        <dbReference type="Proteomes" id="UP000499080"/>
    </source>
</evidence>
<reference evidence="1 2" key="1">
    <citation type="journal article" date="2019" name="Sci. Rep.">
        <title>Orb-weaving spider Araneus ventricosus genome elucidates the spidroin gene catalogue.</title>
        <authorList>
            <person name="Kono N."/>
            <person name="Nakamura H."/>
            <person name="Ohtoshi R."/>
            <person name="Moran D.A.P."/>
            <person name="Shinohara A."/>
            <person name="Yoshida Y."/>
            <person name="Fujiwara M."/>
            <person name="Mori M."/>
            <person name="Tomita M."/>
            <person name="Arakawa K."/>
        </authorList>
    </citation>
    <scope>NUCLEOTIDE SEQUENCE [LARGE SCALE GENOMIC DNA]</scope>
</reference>
<name>A0A4Y2X9I5_ARAVE</name>
<sequence length="148" mass="16409">MALGAENHQECIWYHRKIGKGACCGPRNDEIGQLKTGKKQPGPMTVVSCSIMQMAVSEYGATAQIQDPSYQMTTLQVSGCVIMVRGMFSCRSKDNLDICGHNCEQHIIPQHRCRSRALEYGYNVPLWRWSVSAGQCTLSPCSIGLRLV</sequence>
<protein>
    <submittedName>
        <fullName evidence="1">Uncharacterized protein</fullName>
    </submittedName>
</protein>
<keyword evidence="2" id="KW-1185">Reference proteome</keyword>
<dbReference type="EMBL" id="BGPR01071728">
    <property type="protein sequence ID" value="GBO44837.1"/>
    <property type="molecule type" value="Genomic_DNA"/>
</dbReference>
<proteinExistence type="predicted"/>
<dbReference type="AlphaFoldDB" id="A0A4Y2X9I5"/>
<gene>
    <name evidence="1" type="ORF">AVEN_87013_1</name>
</gene>
<comment type="caution">
    <text evidence="1">The sequence shown here is derived from an EMBL/GenBank/DDBJ whole genome shotgun (WGS) entry which is preliminary data.</text>
</comment>
<organism evidence="1 2">
    <name type="scientific">Araneus ventricosus</name>
    <name type="common">Orbweaver spider</name>
    <name type="synonym">Epeira ventricosa</name>
    <dbReference type="NCBI Taxonomy" id="182803"/>
    <lineage>
        <taxon>Eukaryota</taxon>
        <taxon>Metazoa</taxon>
        <taxon>Ecdysozoa</taxon>
        <taxon>Arthropoda</taxon>
        <taxon>Chelicerata</taxon>
        <taxon>Arachnida</taxon>
        <taxon>Araneae</taxon>
        <taxon>Araneomorphae</taxon>
        <taxon>Entelegynae</taxon>
        <taxon>Araneoidea</taxon>
        <taxon>Araneidae</taxon>
        <taxon>Araneus</taxon>
    </lineage>
</organism>
<dbReference type="Proteomes" id="UP000499080">
    <property type="component" value="Unassembled WGS sequence"/>
</dbReference>
<evidence type="ECO:0000313" key="1">
    <source>
        <dbReference type="EMBL" id="GBO44837.1"/>
    </source>
</evidence>
<accession>A0A4Y2X9I5</accession>